<dbReference type="GO" id="GO:0003899">
    <property type="term" value="F:DNA-directed RNA polymerase activity"/>
    <property type="evidence" value="ECO:0007669"/>
    <property type="project" value="UniProtKB-UniRule"/>
</dbReference>
<organism evidence="18 19">
    <name type="scientific">Vagococcus fessus</name>
    <dbReference type="NCBI Taxonomy" id="120370"/>
    <lineage>
        <taxon>Bacteria</taxon>
        <taxon>Bacillati</taxon>
        <taxon>Bacillota</taxon>
        <taxon>Bacilli</taxon>
        <taxon>Lactobacillales</taxon>
        <taxon>Enterococcaceae</taxon>
        <taxon>Vagococcus</taxon>
    </lineage>
</organism>
<feature type="region of interest" description="Disordered" evidence="16">
    <location>
        <begin position="445"/>
        <end position="465"/>
    </location>
</feature>
<dbReference type="AlphaFoldDB" id="A0A430A7L9"/>
<evidence type="ECO:0000256" key="16">
    <source>
        <dbReference type="SAM" id="MobiDB-lite"/>
    </source>
</evidence>
<evidence type="ECO:0000313" key="18">
    <source>
        <dbReference type="EMBL" id="RSU03100.1"/>
    </source>
</evidence>
<keyword evidence="1 12" id="KW-0240">DNA-directed RNA polymerase</keyword>
<comment type="domain">
    <text evidence="12">Contains an N-terminal zinc-binding domain, a central core domain that contains the primase activity, and a C-terminal DnaB-binding domain.</text>
</comment>
<proteinExistence type="inferred from homology"/>
<name>A0A430A7L9_9ENTE</name>
<evidence type="ECO:0000256" key="14">
    <source>
        <dbReference type="PIRSR" id="PIRSR002811-1"/>
    </source>
</evidence>
<evidence type="ECO:0000256" key="11">
    <source>
        <dbReference type="ARBA" id="ARBA00023163"/>
    </source>
</evidence>
<evidence type="ECO:0000256" key="6">
    <source>
        <dbReference type="ARBA" id="ARBA00022723"/>
    </source>
</evidence>
<feature type="compositionally biased region" description="Basic and acidic residues" evidence="16">
    <location>
        <begin position="445"/>
        <end position="459"/>
    </location>
</feature>
<dbReference type="InterPro" id="IPR037068">
    <property type="entry name" value="DNA_primase_core_N_sf"/>
</dbReference>
<dbReference type="Gene3D" id="3.40.1360.10">
    <property type="match status" value="1"/>
</dbReference>
<dbReference type="FunFam" id="3.90.580.10:FF:000001">
    <property type="entry name" value="DNA primase"/>
    <property type="match status" value="1"/>
</dbReference>
<dbReference type="Gene3D" id="1.10.860.10">
    <property type="entry name" value="DNAb Helicase, Chain A"/>
    <property type="match status" value="1"/>
</dbReference>
<feature type="coiled-coil region" evidence="15">
    <location>
        <begin position="602"/>
        <end position="630"/>
    </location>
</feature>
<dbReference type="GO" id="GO:0006269">
    <property type="term" value="P:DNA replication, synthesis of primer"/>
    <property type="evidence" value="ECO:0007669"/>
    <property type="project" value="UniProtKB-UniRule"/>
</dbReference>
<dbReference type="SMART" id="SM00493">
    <property type="entry name" value="TOPRIM"/>
    <property type="match status" value="1"/>
</dbReference>
<dbReference type="InterPro" id="IPR030846">
    <property type="entry name" value="DnaG_bac"/>
</dbReference>
<feature type="domain" description="Toprim" evidence="17">
    <location>
        <begin position="268"/>
        <end position="352"/>
    </location>
</feature>
<keyword evidence="7 12" id="KW-0863">Zinc-finger</keyword>
<dbReference type="PIRSF" id="PIRSF002811">
    <property type="entry name" value="DnaG"/>
    <property type="match status" value="1"/>
</dbReference>
<dbReference type="InterPro" id="IPR002694">
    <property type="entry name" value="Znf_CHC2"/>
</dbReference>
<dbReference type="EC" id="2.7.7.101" evidence="12"/>
<dbReference type="GO" id="GO:0003677">
    <property type="term" value="F:DNA binding"/>
    <property type="evidence" value="ECO:0007669"/>
    <property type="project" value="UniProtKB-KW"/>
</dbReference>
<dbReference type="InterPro" id="IPR006171">
    <property type="entry name" value="TOPRIM_dom"/>
</dbReference>
<dbReference type="Gene3D" id="3.90.980.10">
    <property type="entry name" value="DNA primase, catalytic core, N-terminal domain"/>
    <property type="match status" value="1"/>
</dbReference>
<dbReference type="InterPro" id="IPR016136">
    <property type="entry name" value="DNA_helicase_N/primase_C"/>
</dbReference>
<dbReference type="CDD" id="cd03364">
    <property type="entry name" value="TOPRIM_DnaG_primases"/>
    <property type="match status" value="1"/>
</dbReference>
<dbReference type="Gene3D" id="3.90.580.10">
    <property type="entry name" value="Zinc finger, CHC2-type domain"/>
    <property type="match status" value="1"/>
</dbReference>
<dbReference type="InterPro" id="IPR006295">
    <property type="entry name" value="DNA_primase_DnaG"/>
</dbReference>
<sequence length="646" mass="74980">MAQRIPQEMLEDIRTQTNIVEIVGQYVQLKKSGKNYFGLCPFHEERSPSFSVVEDKQIFYCFGCGKGGNVFKFLQELEGLSFPESVKKVAEIGNISTDLSFVTPAEVEVTPAMRQRQELLKLHETAADIYHHVLLNTEAGEEALHYLKERGMTEELIKEFEIGYAPKERILLQKVFERDNISDELLAESGLMTERDEGFVDRFYQRIMFPIRDDKGKTVAFSGRVLPSETVDTSKQPKYLNSPETPLFNKRQVLFNFDKAKAIARKEQELILFEGFMDVIASWRAGVKQGVASMGTSLTNEQINMIKRQSKNVVIAYDGDSAGIEATHRAIELLSAQTDLGISILSLPGGLDPDDFIKENGEERYREIMKNGRESPFSFYMRYHQKGKNMKNEQEKFAYIEEMVKELAKIPSVIEREVYITQLSEEFSISPEAIESELQKVKQVDRTRQKQQRPDRSVVVDDVMPEPPYPETFEPPYGEPVYHNEPPVYQRSSTQVKEFQERPLSVGEKAEQFLLYRIMHERGVQAKISQIEEFTFIHDEYQELYHHFNDYMMIHSEFEEAAFLDYLKEDHLKNKVVQLSYQDLSDESSEREINDYLLAIKRQKLEVTKQEKLKQQKEASRQGNKQLEQDLTIEIINLQRDLKSLR</sequence>
<dbReference type="EMBL" id="NGJY01000002">
    <property type="protein sequence ID" value="RSU03100.1"/>
    <property type="molecule type" value="Genomic_DNA"/>
</dbReference>
<dbReference type="OrthoDB" id="9803773at2"/>
<evidence type="ECO:0000256" key="13">
    <source>
        <dbReference type="PIRNR" id="PIRNR002811"/>
    </source>
</evidence>
<dbReference type="InterPro" id="IPR036977">
    <property type="entry name" value="DNA_primase_Znf_CHC2"/>
</dbReference>
<dbReference type="HAMAP" id="MF_00974">
    <property type="entry name" value="DNA_primase_DnaG"/>
    <property type="match status" value="1"/>
</dbReference>
<dbReference type="FunFam" id="3.90.980.10:FF:000001">
    <property type="entry name" value="DNA primase"/>
    <property type="match status" value="1"/>
</dbReference>
<dbReference type="InterPro" id="IPR013264">
    <property type="entry name" value="DNAG_N"/>
</dbReference>
<evidence type="ECO:0000256" key="8">
    <source>
        <dbReference type="ARBA" id="ARBA00022833"/>
    </source>
</evidence>
<dbReference type="Pfam" id="PF01807">
    <property type="entry name" value="Zn_ribbon_DnaG"/>
    <property type="match status" value="1"/>
</dbReference>
<dbReference type="InterPro" id="IPR050219">
    <property type="entry name" value="DnaG_primase"/>
</dbReference>
<dbReference type="SMART" id="SM00400">
    <property type="entry name" value="ZnF_CHCC"/>
    <property type="match status" value="1"/>
</dbReference>
<dbReference type="InterPro" id="IPR019475">
    <property type="entry name" value="DNA_primase_DnaB-bd"/>
</dbReference>
<dbReference type="GO" id="GO:0008270">
    <property type="term" value="F:zinc ion binding"/>
    <property type="evidence" value="ECO:0007669"/>
    <property type="project" value="UniProtKB-UniRule"/>
</dbReference>
<dbReference type="GO" id="GO:1990077">
    <property type="term" value="C:primosome complex"/>
    <property type="evidence" value="ECO:0007669"/>
    <property type="project" value="UniProtKB-KW"/>
</dbReference>
<protein>
    <recommendedName>
        <fullName evidence="12 13">DNA primase</fullName>
        <ecNumber evidence="12">2.7.7.101</ecNumber>
    </recommendedName>
</protein>
<keyword evidence="10 12" id="KW-0238">DNA-binding</keyword>
<evidence type="ECO:0000256" key="1">
    <source>
        <dbReference type="ARBA" id="ARBA00022478"/>
    </source>
</evidence>
<evidence type="ECO:0000256" key="10">
    <source>
        <dbReference type="ARBA" id="ARBA00023125"/>
    </source>
</evidence>
<keyword evidence="8 12" id="KW-0862">Zinc</keyword>
<comment type="cofactor">
    <cofactor evidence="12 13 14">
        <name>Zn(2+)</name>
        <dbReference type="ChEBI" id="CHEBI:29105"/>
    </cofactor>
    <text evidence="12 13 14">Binds 1 zinc ion per monomer.</text>
</comment>
<dbReference type="InterPro" id="IPR034151">
    <property type="entry name" value="TOPRIM_DnaG_bac"/>
</dbReference>
<keyword evidence="5 12" id="KW-0235">DNA replication</keyword>
<dbReference type="PROSITE" id="PS50880">
    <property type="entry name" value="TOPRIM"/>
    <property type="match status" value="1"/>
</dbReference>
<evidence type="ECO:0000256" key="3">
    <source>
        <dbReference type="ARBA" id="ARBA00022679"/>
    </source>
</evidence>
<evidence type="ECO:0000256" key="7">
    <source>
        <dbReference type="ARBA" id="ARBA00022771"/>
    </source>
</evidence>
<dbReference type="SUPFAM" id="SSF56731">
    <property type="entry name" value="DNA primase core"/>
    <property type="match status" value="1"/>
</dbReference>
<evidence type="ECO:0000313" key="19">
    <source>
        <dbReference type="Proteomes" id="UP000287101"/>
    </source>
</evidence>
<dbReference type="Pfam" id="PF10410">
    <property type="entry name" value="DnaB_bind"/>
    <property type="match status" value="1"/>
</dbReference>
<dbReference type="Proteomes" id="UP000287101">
    <property type="component" value="Unassembled WGS sequence"/>
</dbReference>
<evidence type="ECO:0000256" key="12">
    <source>
        <dbReference type="HAMAP-Rule" id="MF_00974"/>
    </source>
</evidence>
<keyword evidence="19" id="KW-1185">Reference proteome</keyword>
<accession>A0A430A7L9</accession>
<dbReference type="GO" id="GO:0005737">
    <property type="term" value="C:cytoplasm"/>
    <property type="evidence" value="ECO:0007669"/>
    <property type="project" value="TreeGrafter"/>
</dbReference>
<comment type="function">
    <text evidence="12 13">RNA polymerase that catalyzes the synthesis of short RNA molecules used as primers for DNA polymerase during DNA replication.</text>
</comment>
<dbReference type="GO" id="GO:0000428">
    <property type="term" value="C:DNA-directed RNA polymerase complex"/>
    <property type="evidence" value="ECO:0007669"/>
    <property type="project" value="UniProtKB-KW"/>
</dbReference>
<keyword evidence="2 12" id="KW-0639">Primosome</keyword>
<dbReference type="PANTHER" id="PTHR30313:SF2">
    <property type="entry name" value="DNA PRIMASE"/>
    <property type="match status" value="1"/>
</dbReference>
<gene>
    <name evidence="12" type="primary">dnaG</name>
    <name evidence="18" type="ORF">CBF31_05120</name>
</gene>
<evidence type="ECO:0000256" key="15">
    <source>
        <dbReference type="SAM" id="Coils"/>
    </source>
</evidence>
<reference evidence="18 19" key="1">
    <citation type="submission" date="2017-05" db="EMBL/GenBank/DDBJ databases">
        <title>Vagococcus spp. assemblies.</title>
        <authorList>
            <person name="Gulvik C.A."/>
        </authorList>
    </citation>
    <scope>NUCLEOTIDE SEQUENCE [LARGE SCALE GENOMIC DNA]</scope>
    <source>
        <strain evidence="18 19">CCUG 41755</strain>
    </source>
</reference>
<evidence type="ECO:0000256" key="9">
    <source>
        <dbReference type="ARBA" id="ARBA00022842"/>
    </source>
</evidence>
<comment type="catalytic activity">
    <reaction evidence="12">
        <text>ssDNA + n NTP = ssDNA/pppN(pN)n-1 hybrid + (n-1) diphosphate.</text>
        <dbReference type="EC" id="2.7.7.101"/>
    </reaction>
</comment>
<evidence type="ECO:0000259" key="17">
    <source>
        <dbReference type="PROSITE" id="PS50880"/>
    </source>
</evidence>
<dbReference type="NCBIfam" id="TIGR01391">
    <property type="entry name" value="dnaG"/>
    <property type="match status" value="1"/>
</dbReference>
<keyword evidence="4 12" id="KW-0548">Nucleotidyltransferase</keyword>
<feature type="zinc finger region" description="CHC2-type" evidence="12 14">
    <location>
        <begin position="40"/>
        <end position="64"/>
    </location>
</feature>
<dbReference type="Pfam" id="PF08275">
    <property type="entry name" value="DNAG_N"/>
    <property type="match status" value="1"/>
</dbReference>
<evidence type="ECO:0000256" key="5">
    <source>
        <dbReference type="ARBA" id="ARBA00022705"/>
    </source>
</evidence>
<keyword evidence="3 12" id="KW-0808">Transferase</keyword>
<evidence type="ECO:0000256" key="4">
    <source>
        <dbReference type="ARBA" id="ARBA00022695"/>
    </source>
</evidence>
<comment type="similarity">
    <text evidence="12 13">Belongs to the DnaG primase family.</text>
</comment>
<keyword evidence="6 12" id="KW-0479">Metal-binding</keyword>
<keyword evidence="15" id="KW-0175">Coiled coil</keyword>
<comment type="caution">
    <text evidence="18">The sequence shown here is derived from an EMBL/GenBank/DDBJ whole genome shotgun (WGS) entry which is preliminary data.</text>
</comment>
<dbReference type="RefSeq" id="WP_126831314.1">
    <property type="nucleotide sequence ID" value="NZ_CBCRYB010000004.1"/>
</dbReference>
<evidence type="ECO:0000256" key="2">
    <source>
        <dbReference type="ARBA" id="ARBA00022515"/>
    </source>
</evidence>
<dbReference type="SUPFAM" id="SSF57783">
    <property type="entry name" value="Zinc beta-ribbon"/>
    <property type="match status" value="1"/>
</dbReference>
<dbReference type="Pfam" id="PF13155">
    <property type="entry name" value="Toprim_2"/>
    <property type="match status" value="1"/>
</dbReference>
<keyword evidence="9" id="KW-0460">Magnesium</keyword>
<dbReference type="PANTHER" id="PTHR30313">
    <property type="entry name" value="DNA PRIMASE"/>
    <property type="match status" value="1"/>
</dbReference>
<keyword evidence="11 12" id="KW-0804">Transcription</keyword>
<comment type="subunit">
    <text evidence="12">Monomer. Interacts with DnaB.</text>
</comment>